<feature type="transmembrane region" description="Helical" evidence="7">
    <location>
        <begin position="138"/>
        <end position="160"/>
    </location>
</feature>
<evidence type="ECO:0000256" key="3">
    <source>
        <dbReference type="ARBA" id="ARBA00022475"/>
    </source>
</evidence>
<dbReference type="EMBL" id="BSUM01000001">
    <property type="protein sequence ID" value="GMA33152.1"/>
    <property type="molecule type" value="Genomic_DNA"/>
</dbReference>
<dbReference type="Gene3D" id="1.10.3720.10">
    <property type="entry name" value="MetI-like"/>
    <property type="match status" value="1"/>
</dbReference>
<keyword evidence="2 7" id="KW-0813">Transport</keyword>
<feature type="domain" description="ABC transmembrane type-1" evidence="9">
    <location>
        <begin position="96"/>
        <end position="280"/>
    </location>
</feature>
<feature type="transmembrane region" description="Helical" evidence="7">
    <location>
        <begin position="257"/>
        <end position="283"/>
    </location>
</feature>
<dbReference type="GO" id="GO:0055085">
    <property type="term" value="P:transmembrane transport"/>
    <property type="evidence" value="ECO:0007669"/>
    <property type="project" value="InterPro"/>
</dbReference>
<keyword evidence="5 7" id="KW-1133">Transmembrane helix</keyword>
<keyword evidence="4 7" id="KW-0812">Transmembrane</keyword>
<keyword evidence="11" id="KW-1185">Reference proteome</keyword>
<accession>A0AA37XH05</accession>
<dbReference type="SUPFAM" id="SSF161098">
    <property type="entry name" value="MetI-like"/>
    <property type="match status" value="1"/>
</dbReference>
<dbReference type="InterPro" id="IPR000515">
    <property type="entry name" value="MetI-like"/>
</dbReference>
<dbReference type="AlphaFoldDB" id="A0AA37XH05"/>
<dbReference type="RefSeq" id="WP_284251826.1">
    <property type="nucleotide sequence ID" value="NZ_BSUM01000001.1"/>
</dbReference>
<evidence type="ECO:0000256" key="8">
    <source>
        <dbReference type="SAM" id="MobiDB-lite"/>
    </source>
</evidence>
<dbReference type="GO" id="GO:0005886">
    <property type="term" value="C:plasma membrane"/>
    <property type="evidence" value="ECO:0007669"/>
    <property type="project" value="UniProtKB-SubCell"/>
</dbReference>
<comment type="similarity">
    <text evidence="7">Belongs to the binding-protein-dependent transport system permease family.</text>
</comment>
<feature type="region of interest" description="Disordered" evidence="8">
    <location>
        <begin position="1"/>
        <end position="37"/>
    </location>
</feature>
<dbReference type="CDD" id="cd06261">
    <property type="entry name" value="TM_PBP2"/>
    <property type="match status" value="1"/>
</dbReference>
<dbReference type="PANTHER" id="PTHR30151">
    <property type="entry name" value="ALKANE SULFONATE ABC TRANSPORTER-RELATED, MEMBRANE SUBUNIT"/>
    <property type="match status" value="1"/>
</dbReference>
<evidence type="ECO:0000256" key="5">
    <source>
        <dbReference type="ARBA" id="ARBA00022989"/>
    </source>
</evidence>
<reference evidence="10" key="2">
    <citation type="submission" date="2023-02" db="EMBL/GenBank/DDBJ databases">
        <authorList>
            <person name="Sun Q."/>
            <person name="Mori K."/>
        </authorList>
    </citation>
    <scope>NUCLEOTIDE SEQUENCE</scope>
    <source>
        <strain evidence="10">NBRC 112290</strain>
    </source>
</reference>
<evidence type="ECO:0000256" key="1">
    <source>
        <dbReference type="ARBA" id="ARBA00004651"/>
    </source>
</evidence>
<evidence type="ECO:0000256" key="2">
    <source>
        <dbReference type="ARBA" id="ARBA00022448"/>
    </source>
</evidence>
<feature type="transmembrane region" description="Helical" evidence="7">
    <location>
        <begin position="108"/>
        <end position="126"/>
    </location>
</feature>
<feature type="transmembrane region" description="Helical" evidence="7">
    <location>
        <begin position="166"/>
        <end position="185"/>
    </location>
</feature>
<proteinExistence type="inferred from homology"/>
<evidence type="ECO:0000256" key="6">
    <source>
        <dbReference type="ARBA" id="ARBA00023136"/>
    </source>
</evidence>
<dbReference type="PANTHER" id="PTHR30151:SF19">
    <property type="entry name" value="ABC TRANSPORTER PERMEASE"/>
    <property type="match status" value="1"/>
</dbReference>
<name>A0AA37XH05_9MICO</name>
<dbReference type="InterPro" id="IPR035906">
    <property type="entry name" value="MetI-like_sf"/>
</dbReference>
<comment type="caution">
    <text evidence="10">The sequence shown here is derived from an EMBL/GenBank/DDBJ whole genome shotgun (WGS) entry which is preliminary data.</text>
</comment>
<dbReference type="Proteomes" id="UP001157161">
    <property type="component" value="Unassembled WGS sequence"/>
</dbReference>
<dbReference type="Pfam" id="PF00528">
    <property type="entry name" value="BPD_transp_1"/>
    <property type="match status" value="1"/>
</dbReference>
<gene>
    <name evidence="10" type="ORF">GCM10025875_31440</name>
</gene>
<protein>
    <submittedName>
        <fullName evidence="10">ABC transporter permease</fullName>
    </submittedName>
</protein>
<reference evidence="10" key="1">
    <citation type="journal article" date="2014" name="Int. J. Syst. Evol. Microbiol.">
        <title>Complete genome sequence of Corynebacterium casei LMG S-19264T (=DSM 44701T), isolated from a smear-ripened cheese.</title>
        <authorList>
            <consortium name="US DOE Joint Genome Institute (JGI-PGF)"/>
            <person name="Walter F."/>
            <person name="Albersmeier A."/>
            <person name="Kalinowski J."/>
            <person name="Ruckert C."/>
        </authorList>
    </citation>
    <scope>NUCLEOTIDE SEQUENCE</scope>
    <source>
        <strain evidence="10">NBRC 112290</strain>
    </source>
</reference>
<evidence type="ECO:0000256" key="4">
    <source>
        <dbReference type="ARBA" id="ARBA00022692"/>
    </source>
</evidence>
<feature type="transmembrane region" description="Helical" evidence="7">
    <location>
        <begin position="46"/>
        <end position="66"/>
    </location>
</feature>
<keyword evidence="6 7" id="KW-0472">Membrane</keyword>
<dbReference type="PROSITE" id="PS50928">
    <property type="entry name" value="ABC_TM1"/>
    <property type="match status" value="1"/>
</dbReference>
<feature type="compositionally biased region" description="Low complexity" evidence="8">
    <location>
        <begin position="26"/>
        <end position="37"/>
    </location>
</feature>
<comment type="subcellular location">
    <subcellularLocation>
        <location evidence="1 7">Cell membrane</location>
        <topology evidence="1 7">Multi-pass membrane protein</topology>
    </subcellularLocation>
</comment>
<evidence type="ECO:0000259" key="9">
    <source>
        <dbReference type="PROSITE" id="PS50928"/>
    </source>
</evidence>
<evidence type="ECO:0000313" key="10">
    <source>
        <dbReference type="EMBL" id="GMA33152.1"/>
    </source>
</evidence>
<keyword evidence="3" id="KW-1003">Cell membrane</keyword>
<evidence type="ECO:0000256" key="7">
    <source>
        <dbReference type="RuleBase" id="RU363032"/>
    </source>
</evidence>
<evidence type="ECO:0000313" key="11">
    <source>
        <dbReference type="Proteomes" id="UP001157161"/>
    </source>
</evidence>
<organism evidence="10 11">
    <name type="scientific">Litorihabitans aurantiacus</name>
    <dbReference type="NCBI Taxonomy" id="1930061"/>
    <lineage>
        <taxon>Bacteria</taxon>
        <taxon>Bacillati</taxon>
        <taxon>Actinomycetota</taxon>
        <taxon>Actinomycetes</taxon>
        <taxon>Micrococcales</taxon>
        <taxon>Beutenbergiaceae</taxon>
        <taxon>Litorihabitans</taxon>
    </lineage>
</organism>
<sequence>MTAIRGSETGAVGAAEPTATAPSGERPAPAVRRTVPARRSAGSRRFTLSLAQLATVAVLLAAWEVAARSGVINPFLFSSPGAVVESLVRRAADGALANDVRVTMTEIVLGYLLGAVGGSLLGLGLWYSRLVADYSAPFIAAIGAIPVLAIAPMTIIWFGTGLLSKVMIVAFSCVVVSLTNAYRGAQRADVDQVNLMRSFGASQGQIFRKVVVPGALPWVIQGLKLNVGFAVVGAVIGEYISSNAGVGHMILLGSSSFAVNIVLAGLVMVMAIVLLLSFLVNLLERSLLSWERTGQ</sequence>